<feature type="transmembrane region" description="Helical" evidence="12">
    <location>
        <begin position="139"/>
        <end position="161"/>
    </location>
</feature>
<gene>
    <name evidence="13" type="ORF">H920_09082</name>
</gene>
<dbReference type="InterPro" id="IPR026570">
    <property type="entry name" value="CCDC86"/>
</dbReference>
<evidence type="ECO:0000256" key="12">
    <source>
        <dbReference type="SAM" id="Phobius"/>
    </source>
</evidence>
<evidence type="ECO:0000256" key="10">
    <source>
        <dbReference type="SAM" id="Coils"/>
    </source>
</evidence>
<evidence type="ECO:0000256" key="5">
    <source>
        <dbReference type="ARBA" id="ARBA00022553"/>
    </source>
</evidence>
<dbReference type="EMBL" id="KN122588">
    <property type="protein sequence ID" value="KFO29475.1"/>
    <property type="molecule type" value="Genomic_DNA"/>
</dbReference>
<sequence>MATDACGAALEISVPSSTAGGLPPYQALGPAQPGRAGPPQGTLPAASPHFRRSRESLLLGLGVSVRAGEQQGLHQKASAHIRLLPVLAAVLERVLQGAPQATRVPQVLHLFLGILTLTFGSFLATTVGEAHLVVLKCWYPFWGAASFLASGTSVLTMGKLLKSSLVSWRLEIVRDFEGSCAERRRRRWWQQSRRTWAERASLTMALCLATSLVSFLCTLAGLFVLCKDLFLETPFPRPDRTPYPNPKAHVQQLELALLCCTTLELLLTVLTAIAAHRRARQWAQDTGSSPPAPPADLELWHPHPSPRPPPSYEEVTRAAWSAPGFLLAFMGSYTTFCYSFMPLSEQSGDSQDDPHTHCTPSAPVWEGLEVPHLPPVQVFSQMVQDKPLRTSWQRKMQERQQRQLARDLARHLEEEKARRRQEKKQRRAENLRRCLENERRAEVVQVIRNPAKLKRAKKKQLRSVQKRDTLSPGGASARRNVARAPASQALGRNPPTRGAESGVPQPQGGNVTPSVPRPGDPGAHAPPRP</sequence>
<feature type="region of interest" description="Disordered" evidence="11">
    <location>
        <begin position="283"/>
        <end position="312"/>
    </location>
</feature>
<dbReference type="Proteomes" id="UP000028990">
    <property type="component" value="Unassembled WGS sequence"/>
</dbReference>
<name>A0A091DGQ2_FUKDA</name>
<dbReference type="eggNOG" id="KOG4538">
    <property type="taxonomic scope" value="Eukaryota"/>
</dbReference>
<evidence type="ECO:0000313" key="13">
    <source>
        <dbReference type="EMBL" id="KFO29475.1"/>
    </source>
</evidence>
<keyword evidence="14" id="KW-1185">Reference proteome</keyword>
<protein>
    <recommendedName>
        <fullName evidence="3">Coiled-coil domain-containing protein 86</fullName>
    </recommendedName>
</protein>
<evidence type="ECO:0000256" key="4">
    <source>
        <dbReference type="ARBA" id="ARBA00022454"/>
    </source>
</evidence>
<dbReference type="PANTHER" id="PTHR13557:SF1">
    <property type="entry name" value="COILED-COIL DOMAIN-CONTAINING PROTEIN 86"/>
    <property type="match status" value="1"/>
</dbReference>
<keyword evidence="12" id="KW-0472">Membrane</keyword>
<feature type="compositionally biased region" description="Pro residues" evidence="11">
    <location>
        <begin position="515"/>
        <end position="529"/>
    </location>
</feature>
<feature type="compositionally biased region" description="Low complexity" evidence="11">
    <location>
        <begin position="26"/>
        <end position="40"/>
    </location>
</feature>
<organism evidence="13 14">
    <name type="scientific">Fukomys damarensis</name>
    <name type="common">Damaraland mole rat</name>
    <name type="synonym">Cryptomys damarensis</name>
    <dbReference type="NCBI Taxonomy" id="885580"/>
    <lineage>
        <taxon>Eukaryota</taxon>
        <taxon>Metazoa</taxon>
        <taxon>Chordata</taxon>
        <taxon>Craniata</taxon>
        <taxon>Vertebrata</taxon>
        <taxon>Euteleostomi</taxon>
        <taxon>Mammalia</taxon>
        <taxon>Eutheria</taxon>
        <taxon>Euarchontoglires</taxon>
        <taxon>Glires</taxon>
        <taxon>Rodentia</taxon>
        <taxon>Hystricomorpha</taxon>
        <taxon>Bathyergidae</taxon>
        <taxon>Fukomys</taxon>
    </lineage>
</organism>
<dbReference type="PANTHER" id="PTHR13557">
    <property type="entry name" value="COILED-COIL DOMAIN-CONTAINING PROTEIN 86"/>
    <property type="match status" value="1"/>
</dbReference>
<keyword evidence="12" id="KW-1133">Transmembrane helix</keyword>
<keyword evidence="7 10" id="KW-0175">Coiled coil</keyword>
<keyword evidence="12" id="KW-0812">Transmembrane</keyword>
<feature type="region of interest" description="Disordered" evidence="11">
    <location>
        <begin position="21"/>
        <end position="47"/>
    </location>
</feature>
<dbReference type="AlphaFoldDB" id="A0A091DGQ2"/>
<accession>A0A091DGQ2</accession>
<feature type="region of interest" description="Disordered" evidence="11">
    <location>
        <begin position="453"/>
        <end position="529"/>
    </location>
</feature>
<dbReference type="GO" id="GO:0005730">
    <property type="term" value="C:nucleolus"/>
    <property type="evidence" value="ECO:0007669"/>
    <property type="project" value="UniProtKB-SubCell"/>
</dbReference>
<keyword evidence="4" id="KW-0158">Chromosome</keyword>
<evidence type="ECO:0000256" key="6">
    <source>
        <dbReference type="ARBA" id="ARBA00022934"/>
    </source>
</evidence>
<keyword evidence="8" id="KW-0539">Nucleus</keyword>
<comment type="function">
    <text evidence="9">Required for proper chromosome segregation during mitosis and error-free mitotic progression.</text>
</comment>
<feature type="transmembrane region" description="Helical" evidence="12">
    <location>
        <begin position="107"/>
        <end position="127"/>
    </location>
</feature>
<evidence type="ECO:0000256" key="3">
    <source>
        <dbReference type="ARBA" id="ARBA00016738"/>
    </source>
</evidence>
<keyword evidence="6" id="KW-0164">Citrullination</keyword>
<evidence type="ECO:0000256" key="1">
    <source>
        <dbReference type="ARBA" id="ARBA00004286"/>
    </source>
</evidence>
<evidence type="ECO:0000256" key="11">
    <source>
        <dbReference type="SAM" id="MobiDB-lite"/>
    </source>
</evidence>
<evidence type="ECO:0000256" key="9">
    <source>
        <dbReference type="ARBA" id="ARBA00093307"/>
    </source>
</evidence>
<evidence type="ECO:0000256" key="7">
    <source>
        <dbReference type="ARBA" id="ARBA00023054"/>
    </source>
</evidence>
<feature type="transmembrane region" description="Helical" evidence="12">
    <location>
        <begin position="202"/>
        <end position="225"/>
    </location>
</feature>
<comment type="subcellular location">
    <subcellularLocation>
        <location evidence="1">Chromosome</location>
    </subcellularLocation>
    <subcellularLocation>
        <location evidence="2">Nucleus</location>
        <location evidence="2">Nucleolus</location>
    </subcellularLocation>
</comment>
<proteinExistence type="predicted"/>
<evidence type="ECO:0000313" key="14">
    <source>
        <dbReference type="Proteomes" id="UP000028990"/>
    </source>
</evidence>
<keyword evidence="5" id="KW-0597">Phosphoprotein</keyword>
<reference evidence="13 14" key="1">
    <citation type="submission" date="2013-11" db="EMBL/GenBank/DDBJ databases">
        <title>The Damaraland mole rat (Fukomys damarensis) genome and evolution of African mole rats.</title>
        <authorList>
            <person name="Gladyshev V.N."/>
            <person name="Fang X."/>
        </authorList>
    </citation>
    <scope>NUCLEOTIDE SEQUENCE [LARGE SCALE GENOMIC DNA]</scope>
    <source>
        <tissue evidence="13">Liver</tissue>
    </source>
</reference>
<evidence type="ECO:0000256" key="8">
    <source>
        <dbReference type="ARBA" id="ARBA00023242"/>
    </source>
</evidence>
<dbReference type="GO" id="GO:0005694">
    <property type="term" value="C:chromosome"/>
    <property type="evidence" value="ECO:0007669"/>
    <property type="project" value="UniProtKB-SubCell"/>
</dbReference>
<evidence type="ECO:0000256" key="2">
    <source>
        <dbReference type="ARBA" id="ARBA00004604"/>
    </source>
</evidence>
<feature type="coiled-coil region" evidence="10">
    <location>
        <begin position="394"/>
        <end position="441"/>
    </location>
</feature>